<dbReference type="EMBL" id="JAIPUX010001232">
    <property type="protein sequence ID" value="KAH0624836.1"/>
    <property type="molecule type" value="Genomic_DNA"/>
</dbReference>
<evidence type="ECO:0000313" key="2">
    <source>
        <dbReference type="EMBL" id="KAH0624836.1"/>
    </source>
</evidence>
<feature type="compositionally biased region" description="Basic and acidic residues" evidence="1">
    <location>
        <begin position="334"/>
        <end position="344"/>
    </location>
</feature>
<proteinExistence type="predicted"/>
<dbReference type="Proteomes" id="UP000826234">
    <property type="component" value="Unassembled WGS sequence"/>
</dbReference>
<feature type="compositionally biased region" description="Polar residues" evidence="1">
    <location>
        <begin position="301"/>
        <end position="313"/>
    </location>
</feature>
<sequence length="664" mass="73931">MGKRVATNPHAVGLRVKRGGAGESQSRGGNDGSAPPPGSLASRQLLGAGRWWRLGPPPRAMLITLCYLFLWARWGPCSVGLIRRTVRRLYRTRCSFTFSCCSCQSLLPQPRHLPLLKPPGSPCSLAEERVCLRAGDKVFFTGETKFLEDLNKWTLLIVSPFSYLDKIFEAEHVAFVTESISARAGSSNAATCSKEKIVKWSDYCSPLAFKGGEPYILFAEASIDNFSSLGIAFMEDRLQMDNGMVPQKIVCKYLFKQNVLNQEHNKEFNDLLLIVLAVHLQMSTLEELDTAPSIKKERNTDQMPNGEQTQDSPSKAAAKPEVEVANCAGGGDQEMQKEKSKLQNENEYPEQLEQVSEKEMGTGEHHHLHLSSCHECLELENSTIESVKFASAENIPELPDDYSGNLEDVNSDCPTEYLKRINLTGKPPNILVYVGSDPKKVKFEEIKSIITECVDFNSYTVYQLLEKQVLSVPWLDNALLLIIATSEPISDTLSKQFLTFMSKGGKILGLSATFTFGGIRVKKKNELIDTIQPFVFSNTENNEIKLNVLTSGKVFEKEIMEELNFVKPLGYLDSPDKDMMIVYLPYGNNGGEAILCQVHLEVNVQSLSSQSKDDFNLLKISNAKRYEVLTKILTQLGLNCELSEVPALTPIYLLSSNKVSLRLG</sequence>
<dbReference type="PANTHER" id="PTHR12835">
    <property type="entry name" value="BIOTIN PROTEIN LIGASE"/>
    <property type="match status" value="1"/>
</dbReference>
<evidence type="ECO:0000313" key="3">
    <source>
        <dbReference type="Proteomes" id="UP000826234"/>
    </source>
</evidence>
<evidence type="ECO:0000256" key="1">
    <source>
        <dbReference type="SAM" id="MobiDB-lite"/>
    </source>
</evidence>
<feature type="region of interest" description="Disordered" evidence="1">
    <location>
        <begin position="1"/>
        <end position="39"/>
    </location>
</feature>
<organism evidence="2 3">
    <name type="scientific">Phrynosoma platyrhinos</name>
    <name type="common">Desert horned lizard</name>
    <dbReference type="NCBI Taxonomy" id="52577"/>
    <lineage>
        <taxon>Eukaryota</taxon>
        <taxon>Metazoa</taxon>
        <taxon>Chordata</taxon>
        <taxon>Craniata</taxon>
        <taxon>Vertebrata</taxon>
        <taxon>Euteleostomi</taxon>
        <taxon>Lepidosauria</taxon>
        <taxon>Squamata</taxon>
        <taxon>Bifurcata</taxon>
        <taxon>Unidentata</taxon>
        <taxon>Episquamata</taxon>
        <taxon>Toxicofera</taxon>
        <taxon>Iguania</taxon>
        <taxon>Phrynosomatidae</taxon>
        <taxon>Phrynosomatinae</taxon>
        <taxon>Phrynosoma</taxon>
    </lineage>
</organism>
<dbReference type="PANTHER" id="PTHR12835:SF5">
    <property type="entry name" value="BIOTIN--PROTEIN LIGASE"/>
    <property type="match status" value="1"/>
</dbReference>
<keyword evidence="3" id="KW-1185">Reference proteome</keyword>
<reference evidence="2 3" key="1">
    <citation type="journal article" date="2022" name="Gigascience">
        <title>A chromosome-level genome assembly and annotation of the desert horned lizard, Phrynosoma platyrhinos, provides insight into chromosomal rearrangements among reptiles.</title>
        <authorList>
            <person name="Koochekian N."/>
            <person name="Ascanio A."/>
            <person name="Farleigh K."/>
            <person name="Card D.C."/>
            <person name="Schield D.R."/>
            <person name="Castoe T.A."/>
            <person name="Jezkova T."/>
        </authorList>
    </citation>
    <scope>NUCLEOTIDE SEQUENCE [LARGE SCALE GENOMIC DNA]</scope>
    <source>
        <strain evidence="2">NK-2021</strain>
    </source>
</reference>
<gene>
    <name evidence="2" type="ORF">JD844_032681</name>
</gene>
<comment type="caution">
    <text evidence="2">The sequence shown here is derived from an EMBL/GenBank/DDBJ whole genome shotgun (WGS) entry which is preliminary data.</text>
</comment>
<accession>A0ABQ7T626</accession>
<evidence type="ECO:0008006" key="4">
    <source>
        <dbReference type="Google" id="ProtNLM"/>
    </source>
</evidence>
<name>A0ABQ7T626_PHRPL</name>
<feature type="region of interest" description="Disordered" evidence="1">
    <location>
        <begin position="289"/>
        <end position="362"/>
    </location>
</feature>
<protein>
    <recommendedName>
        <fullName evidence="4">Biotin--protein ligase</fullName>
    </recommendedName>
</protein>